<evidence type="ECO:0000313" key="1">
    <source>
        <dbReference type="EMBL" id="MED6284013.1"/>
    </source>
</evidence>
<gene>
    <name evidence="1" type="ORF">CHARACLAT_015017</name>
</gene>
<accession>A0ABU7E9T9</accession>
<organism evidence="1 2">
    <name type="scientific">Characodon lateralis</name>
    <dbReference type="NCBI Taxonomy" id="208331"/>
    <lineage>
        <taxon>Eukaryota</taxon>
        <taxon>Metazoa</taxon>
        <taxon>Chordata</taxon>
        <taxon>Craniata</taxon>
        <taxon>Vertebrata</taxon>
        <taxon>Euteleostomi</taxon>
        <taxon>Actinopterygii</taxon>
        <taxon>Neopterygii</taxon>
        <taxon>Teleostei</taxon>
        <taxon>Neoteleostei</taxon>
        <taxon>Acanthomorphata</taxon>
        <taxon>Ovalentaria</taxon>
        <taxon>Atherinomorphae</taxon>
        <taxon>Cyprinodontiformes</taxon>
        <taxon>Goodeidae</taxon>
        <taxon>Characodon</taxon>
    </lineage>
</organism>
<comment type="caution">
    <text evidence="1">The sequence shown here is derived from an EMBL/GenBank/DDBJ whole genome shotgun (WGS) entry which is preliminary data.</text>
</comment>
<proteinExistence type="predicted"/>
<keyword evidence="2" id="KW-1185">Reference proteome</keyword>
<sequence length="118" mass="13479">MIGLQRGVDIYKLPKMKACSADRIQNALKWKTKPEGWKKKTEHLNVLKKEVFGLKNTWTGLKNYSATDQSKIVPFGSKCISLSDDPQTLNESHGTRPSKLTLWSGRFNPLIFVQQKIF</sequence>
<evidence type="ECO:0000313" key="2">
    <source>
        <dbReference type="Proteomes" id="UP001352852"/>
    </source>
</evidence>
<dbReference type="Proteomes" id="UP001352852">
    <property type="component" value="Unassembled WGS sequence"/>
</dbReference>
<name>A0ABU7E9T9_9TELE</name>
<protein>
    <submittedName>
        <fullName evidence="1">Uncharacterized protein</fullName>
    </submittedName>
</protein>
<reference evidence="1 2" key="1">
    <citation type="submission" date="2021-06" db="EMBL/GenBank/DDBJ databases">
        <authorList>
            <person name="Palmer J.M."/>
        </authorList>
    </citation>
    <scope>NUCLEOTIDE SEQUENCE [LARGE SCALE GENOMIC DNA]</scope>
    <source>
        <strain evidence="1 2">CL_MEX2019</strain>
        <tissue evidence="1">Muscle</tissue>
    </source>
</reference>
<dbReference type="EMBL" id="JAHUTJ010050330">
    <property type="protein sequence ID" value="MED6284013.1"/>
    <property type="molecule type" value="Genomic_DNA"/>
</dbReference>